<comment type="subcellular location">
    <subcellularLocation>
        <location evidence="1">Membrane</location>
        <topology evidence="1">Multi-pass membrane protein</topology>
    </subcellularLocation>
</comment>
<keyword evidence="7" id="KW-0406">Ion transport</keyword>
<comment type="caution">
    <text evidence="11">The sequence shown here is derived from an EMBL/GenBank/DDBJ whole genome shotgun (WGS) entry which is preliminary data.</text>
</comment>
<dbReference type="EMBL" id="BAABIE010000027">
    <property type="protein sequence ID" value="GAA4758916.1"/>
    <property type="molecule type" value="Genomic_DNA"/>
</dbReference>
<evidence type="ECO:0000256" key="8">
    <source>
        <dbReference type="ARBA" id="ARBA00023136"/>
    </source>
</evidence>
<evidence type="ECO:0000256" key="3">
    <source>
        <dbReference type="ARBA" id="ARBA00022448"/>
    </source>
</evidence>
<proteinExistence type="inferred from homology"/>
<dbReference type="PANTHER" id="PTHR43562">
    <property type="entry name" value="NAPA-TYPE SODIUM/HYDROGEN ANTIPORTER"/>
    <property type="match status" value="1"/>
</dbReference>
<keyword evidence="12" id="KW-1185">Reference proteome</keyword>
<dbReference type="Pfam" id="PF00999">
    <property type="entry name" value="Na_H_Exchanger"/>
    <property type="match status" value="1"/>
</dbReference>
<feature type="transmembrane region" description="Helical" evidence="9">
    <location>
        <begin position="6"/>
        <end position="22"/>
    </location>
</feature>
<protein>
    <submittedName>
        <fullName evidence="11">Cation:proton antiporter</fullName>
    </submittedName>
</protein>
<feature type="transmembrane region" description="Helical" evidence="9">
    <location>
        <begin position="360"/>
        <end position="380"/>
    </location>
</feature>
<feature type="transmembrane region" description="Helical" evidence="9">
    <location>
        <begin position="214"/>
        <end position="232"/>
    </location>
</feature>
<keyword evidence="4" id="KW-0050">Antiport</keyword>
<feature type="transmembrane region" description="Helical" evidence="9">
    <location>
        <begin position="173"/>
        <end position="193"/>
    </location>
</feature>
<keyword evidence="8 9" id="KW-0472">Membrane</keyword>
<sequence length="400" mass="41463">MDPVGRTVLVISAVLVLAPLLGRAFRPWVAIPVVVFELVLGIAAGPSVLDWVGPSDELAMLSQFGVGLLFFMAGNEIDPTAIRGKRGRRAWGGWLLSFVLGFGVGYAIEPGLGAVIIAIALSSTALGTLLPILRDSGNLTTPFGLSMSAVGAVGEFGPIIAISLLLGGHKPDVALVILIVFGVIASTVIWLTGRLPRGQLHRFVESTLHTSGQFGVRLVVAILLSLIVASVVLGVDTLLGAFTAGIVWRALIRDADPATQEAVESKIEGLAFGFGVPIFFIATGIGFDLDALTSEPLNLLLVVGVALLLLVVRGIPSSLAAPDGASRRMRAAVGVMGATGLPIIIVATESGVSLDLISTTTATVLVGAGMLSVLLFPLLAESLRRRDEASRVESAPPETH</sequence>
<dbReference type="RefSeq" id="WP_345314446.1">
    <property type="nucleotide sequence ID" value="NZ_BAABIE010000027.1"/>
</dbReference>
<gene>
    <name evidence="11" type="ORF">GCM10023217_34240</name>
</gene>
<dbReference type="Proteomes" id="UP001500822">
    <property type="component" value="Unassembled WGS sequence"/>
</dbReference>
<dbReference type="InterPro" id="IPR006153">
    <property type="entry name" value="Cation/H_exchanger_TM"/>
</dbReference>
<feature type="domain" description="Cation/H+ exchanger transmembrane" evidence="10">
    <location>
        <begin position="14"/>
        <end position="379"/>
    </location>
</feature>
<feature type="transmembrane region" description="Helical" evidence="9">
    <location>
        <begin position="145"/>
        <end position="167"/>
    </location>
</feature>
<feature type="transmembrane region" description="Helical" evidence="9">
    <location>
        <begin position="58"/>
        <end position="77"/>
    </location>
</feature>
<evidence type="ECO:0000256" key="1">
    <source>
        <dbReference type="ARBA" id="ARBA00004141"/>
    </source>
</evidence>
<feature type="transmembrane region" description="Helical" evidence="9">
    <location>
        <begin position="29"/>
        <end position="52"/>
    </location>
</feature>
<evidence type="ECO:0000313" key="12">
    <source>
        <dbReference type="Proteomes" id="UP001500822"/>
    </source>
</evidence>
<keyword evidence="6 9" id="KW-1133">Transmembrane helix</keyword>
<reference evidence="12" key="1">
    <citation type="journal article" date="2019" name="Int. J. Syst. Evol. Microbiol.">
        <title>The Global Catalogue of Microorganisms (GCM) 10K type strain sequencing project: providing services to taxonomists for standard genome sequencing and annotation.</title>
        <authorList>
            <consortium name="The Broad Institute Genomics Platform"/>
            <consortium name="The Broad Institute Genome Sequencing Center for Infectious Disease"/>
            <person name="Wu L."/>
            <person name="Ma J."/>
        </authorList>
    </citation>
    <scope>NUCLEOTIDE SEQUENCE [LARGE SCALE GENOMIC DNA]</scope>
    <source>
        <strain evidence="12">JCM 18077</strain>
    </source>
</reference>
<keyword evidence="3" id="KW-0813">Transport</keyword>
<evidence type="ECO:0000256" key="4">
    <source>
        <dbReference type="ARBA" id="ARBA00022449"/>
    </source>
</evidence>
<accession>A0ABP8ZKV6</accession>
<feature type="transmembrane region" description="Helical" evidence="9">
    <location>
        <begin position="299"/>
        <end position="319"/>
    </location>
</feature>
<evidence type="ECO:0000256" key="9">
    <source>
        <dbReference type="SAM" id="Phobius"/>
    </source>
</evidence>
<evidence type="ECO:0000256" key="6">
    <source>
        <dbReference type="ARBA" id="ARBA00022989"/>
    </source>
</evidence>
<evidence type="ECO:0000256" key="2">
    <source>
        <dbReference type="ARBA" id="ARBA00005551"/>
    </source>
</evidence>
<dbReference type="Gene3D" id="1.20.1530.20">
    <property type="match status" value="1"/>
</dbReference>
<comment type="similarity">
    <text evidence="2">Belongs to the monovalent cation:proton antiporter 2 (CPA2) transporter (TC 2.A.37) family.</text>
</comment>
<name>A0ABP8ZKV6_9ACTN</name>
<evidence type="ECO:0000259" key="10">
    <source>
        <dbReference type="Pfam" id="PF00999"/>
    </source>
</evidence>
<feature type="transmembrane region" description="Helical" evidence="9">
    <location>
        <begin position="331"/>
        <end position="348"/>
    </location>
</feature>
<organism evidence="11 12">
    <name type="scientific">Gordonia alkaliphila</name>
    <dbReference type="NCBI Taxonomy" id="1053547"/>
    <lineage>
        <taxon>Bacteria</taxon>
        <taxon>Bacillati</taxon>
        <taxon>Actinomycetota</taxon>
        <taxon>Actinomycetes</taxon>
        <taxon>Mycobacteriales</taxon>
        <taxon>Gordoniaceae</taxon>
        <taxon>Gordonia</taxon>
    </lineage>
</organism>
<keyword evidence="5 9" id="KW-0812">Transmembrane</keyword>
<dbReference type="InterPro" id="IPR038770">
    <property type="entry name" value="Na+/solute_symporter_sf"/>
</dbReference>
<evidence type="ECO:0000256" key="7">
    <source>
        <dbReference type="ARBA" id="ARBA00023065"/>
    </source>
</evidence>
<feature type="transmembrane region" description="Helical" evidence="9">
    <location>
        <begin position="267"/>
        <end position="287"/>
    </location>
</feature>
<evidence type="ECO:0000256" key="5">
    <source>
        <dbReference type="ARBA" id="ARBA00022692"/>
    </source>
</evidence>
<evidence type="ECO:0000313" key="11">
    <source>
        <dbReference type="EMBL" id="GAA4758916.1"/>
    </source>
</evidence>
<dbReference type="PANTHER" id="PTHR43562:SF1">
    <property type="entry name" value="NA(+)_H(+) ANTIPORTER YJBQ-RELATED"/>
    <property type="match status" value="1"/>
</dbReference>